<proteinExistence type="predicted"/>
<organism evidence="2 3">
    <name type="scientific">Psychroflexus halocasei</name>
    <dbReference type="NCBI Taxonomy" id="908615"/>
    <lineage>
        <taxon>Bacteria</taxon>
        <taxon>Pseudomonadati</taxon>
        <taxon>Bacteroidota</taxon>
        <taxon>Flavobacteriia</taxon>
        <taxon>Flavobacteriales</taxon>
        <taxon>Flavobacteriaceae</taxon>
        <taxon>Psychroflexus</taxon>
    </lineage>
</organism>
<gene>
    <name evidence="2" type="ORF">SAMN05421540_10676</name>
</gene>
<evidence type="ECO:0008006" key="4">
    <source>
        <dbReference type="Google" id="ProtNLM"/>
    </source>
</evidence>
<dbReference type="Pfam" id="PF13858">
    <property type="entry name" value="DUF4199"/>
    <property type="match status" value="1"/>
</dbReference>
<evidence type="ECO:0000313" key="2">
    <source>
        <dbReference type="EMBL" id="SEA48586.1"/>
    </source>
</evidence>
<dbReference type="AlphaFoldDB" id="A0A1H4BKG0"/>
<protein>
    <recommendedName>
        <fullName evidence="4">DUF4199 domain-containing protein</fullName>
    </recommendedName>
</protein>
<name>A0A1H4BKG0_9FLAO</name>
<keyword evidence="3" id="KW-1185">Reference proteome</keyword>
<accession>A0A1H4BKG0</accession>
<feature type="transmembrane region" description="Helical" evidence="1">
    <location>
        <begin position="34"/>
        <end position="52"/>
    </location>
</feature>
<keyword evidence="1" id="KW-0812">Transmembrane</keyword>
<feature type="transmembrane region" description="Helical" evidence="1">
    <location>
        <begin position="7"/>
        <end position="28"/>
    </location>
</feature>
<evidence type="ECO:0000313" key="3">
    <source>
        <dbReference type="Proteomes" id="UP000198820"/>
    </source>
</evidence>
<sequence length="147" mass="16554">MNRISISIRYGTALAASLIAYFLILSLFDAHTQAGFSTFNMVITAFAIYDSIRSRKHELRENFKYENGVVSGLITGIFGTILFTVFMSIYTSELNPDFLDNLTGMMSKNLDVNPLMFSFVVAIMGFATTVVMTLTFMQLFKKSIHKK</sequence>
<feature type="transmembrane region" description="Helical" evidence="1">
    <location>
        <begin position="112"/>
        <end position="137"/>
    </location>
</feature>
<reference evidence="2 3" key="1">
    <citation type="submission" date="2016-10" db="EMBL/GenBank/DDBJ databases">
        <authorList>
            <person name="de Groot N.N."/>
        </authorList>
    </citation>
    <scope>NUCLEOTIDE SEQUENCE [LARGE SCALE GENOMIC DNA]</scope>
    <source>
        <strain evidence="2 3">DSM 23581</strain>
    </source>
</reference>
<dbReference type="Proteomes" id="UP000198820">
    <property type="component" value="Unassembled WGS sequence"/>
</dbReference>
<dbReference type="STRING" id="908615.SAMN05421540_10676"/>
<keyword evidence="1" id="KW-0472">Membrane</keyword>
<dbReference type="EMBL" id="FNQF01000006">
    <property type="protein sequence ID" value="SEA48586.1"/>
    <property type="molecule type" value="Genomic_DNA"/>
</dbReference>
<evidence type="ECO:0000256" key="1">
    <source>
        <dbReference type="SAM" id="Phobius"/>
    </source>
</evidence>
<dbReference type="InterPro" id="IPR025250">
    <property type="entry name" value="DUF4199"/>
</dbReference>
<keyword evidence="1" id="KW-1133">Transmembrane helix</keyword>
<feature type="transmembrane region" description="Helical" evidence="1">
    <location>
        <begin position="73"/>
        <end position="92"/>
    </location>
</feature>
<dbReference type="RefSeq" id="WP_093244271.1">
    <property type="nucleotide sequence ID" value="NZ_FNQF01000006.1"/>
</dbReference>